<reference evidence="2 3" key="1">
    <citation type="submission" date="2020-01" db="EMBL/GenBank/DDBJ databases">
        <title>Genomes assembled from Gulf of Kutch pelagic sediment metagenomes.</title>
        <authorList>
            <person name="Chandrashekar M."/>
            <person name="Mahajan M.S."/>
            <person name="Dave K.J."/>
            <person name="Vatsa P."/>
            <person name="Nathani N.M."/>
        </authorList>
    </citation>
    <scope>NUCLEOTIDE SEQUENCE [LARGE SCALE GENOMIC DNA]</scope>
    <source>
        <strain evidence="2">KS3-K002</strain>
    </source>
</reference>
<dbReference type="AlphaFoldDB" id="A0AAE4ZA19"/>
<proteinExistence type="predicted"/>
<dbReference type="PANTHER" id="PTHR35090:SF1">
    <property type="entry name" value="SLR0144 PROTEIN"/>
    <property type="match status" value="1"/>
</dbReference>
<dbReference type="SMART" id="SM00989">
    <property type="entry name" value="V4R"/>
    <property type="match status" value="1"/>
</dbReference>
<protein>
    <recommendedName>
        <fullName evidence="1">4-vinyl reductase 4VR domain-containing protein</fullName>
    </recommendedName>
</protein>
<evidence type="ECO:0000313" key="3">
    <source>
        <dbReference type="Proteomes" id="UP000702544"/>
    </source>
</evidence>
<dbReference type="Gene3D" id="3.30.1380.20">
    <property type="entry name" value="Trafficking protein particle complex subunit 3"/>
    <property type="match status" value="1"/>
</dbReference>
<evidence type="ECO:0000313" key="2">
    <source>
        <dbReference type="EMBL" id="NIR75447.1"/>
    </source>
</evidence>
<dbReference type="Proteomes" id="UP000702544">
    <property type="component" value="Unassembled WGS sequence"/>
</dbReference>
<feature type="domain" description="4-vinyl reductase 4VR" evidence="1">
    <location>
        <begin position="68"/>
        <end position="148"/>
    </location>
</feature>
<dbReference type="SUPFAM" id="SSF111126">
    <property type="entry name" value="Ligand-binding domain in the NO signalling and Golgi transport"/>
    <property type="match status" value="1"/>
</dbReference>
<dbReference type="InterPro" id="IPR024096">
    <property type="entry name" value="NO_sig/Golgi_transp_ligand-bd"/>
</dbReference>
<dbReference type="PANTHER" id="PTHR35090">
    <property type="entry name" value="DNA-DIRECTED RNA POLYMERASE SUBUNIT I"/>
    <property type="match status" value="1"/>
</dbReference>
<gene>
    <name evidence="2" type="ORF">GWO12_10125</name>
</gene>
<organism evidence="2 3">
    <name type="scientific">Candidatus Kutchimonas denitrificans</name>
    <dbReference type="NCBI Taxonomy" id="3056748"/>
    <lineage>
        <taxon>Bacteria</taxon>
        <taxon>Pseudomonadati</taxon>
        <taxon>Gemmatimonadota</taxon>
        <taxon>Gemmatimonadia</taxon>
        <taxon>Candidatus Palauibacterales</taxon>
        <taxon>Candidatus Palauibacteraceae</taxon>
        <taxon>Candidatus Kutchimonas</taxon>
    </lineage>
</organism>
<dbReference type="EMBL" id="JAACAK010000083">
    <property type="protein sequence ID" value="NIR75447.1"/>
    <property type="molecule type" value="Genomic_DNA"/>
</dbReference>
<dbReference type="InterPro" id="IPR004096">
    <property type="entry name" value="V4R"/>
</dbReference>
<accession>A0AAE4ZA19</accession>
<comment type="caution">
    <text evidence="2">The sequence shown here is derived from an EMBL/GenBank/DDBJ whole genome shotgun (WGS) entry which is preliminary data.</text>
</comment>
<sequence length="172" mass="18262">MGEVRLPAGGLVEFRRAIEEAAGKDAVRALREAGRRLAADAEVILTERGGVPLPALSMNDFWEQLNRYFEDSGWGHVEHEALGNGVGAVVARGWAEADPNESRGAPGCHISTGLLAELLTRAVGQPVAVMEVACHSQGDDVCRFLFGAPTVLLLVHRKLAQSASLEDALAAL</sequence>
<name>A0AAE4ZA19_9BACT</name>
<evidence type="ECO:0000259" key="1">
    <source>
        <dbReference type="SMART" id="SM00989"/>
    </source>
</evidence>
<dbReference type="Pfam" id="PF02830">
    <property type="entry name" value="V4R"/>
    <property type="match status" value="1"/>
</dbReference>